<dbReference type="SUPFAM" id="SSF48452">
    <property type="entry name" value="TPR-like"/>
    <property type="match status" value="2"/>
</dbReference>
<feature type="repeat" description="TPR" evidence="3">
    <location>
        <begin position="387"/>
        <end position="420"/>
    </location>
</feature>
<feature type="repeat" description="TPR" evidence="3">
    <location>
        <begin position="591"/>
        <end position="624"/>
    </location>
</feature>
<evidence type="ECO:0000313" key="5">
    <source>
        <dbReference type="Proteomes" id="UP001240150"/>
    </source>
</evidence>
<dbReference type="PANTHER" id="PTHR44858">
    <property type="entry name" value="TETRATRICOPEPTIDE REPEAT PROTEIN 6"/>
    <property type="match status" value="1"/>
</dbReference>
<proteinExistence type="predicted"/>
<reference evidence="4 5" key="1">
    <citation type="submission" date="2023-06" db="EMBL/GenBank/DDBJ databases">
        <authorList>
            <person name="Yushchuk O."/>
            <person name="Binda E."/>
            <person name="Ruckert-Reed C."/>
            <person name="Fedorenko V."/>
            <person name="Kalinowski J."/>
            <person name="Marinelli F."/>
        </authorList>
    </citation>
    <scope>NUCLEOTIDE SEQUENCE [LARGE SCALE GENOMIC DNA]</scope>
    <source>
        <strain evidence="4 5">NRRL 3884</strain>
    </source>
</reference>
<name>A0ABY8W707_9ACTN</name>
<dbReference type="RefSeq" id="WP_284914803.1">
    <property type="nucleotide sequence ID" value="NZ_CP126980.1"/>
</dbReference>
<dbReference type="InterPro" id="IPR050498">
    <property type="entry name" value="Ycf3"/>
</dbReference>
<dbReference type="InterPro" id="IPR019734">
    <property type="entry name" value="TPR_rpt"/>
</dbReference>
<evidence type="ECO:0000313" key="4">
    <source>
        <dbReference type="EMBL" id="WIM93595.1"/>
    </source>
</evidence>
<dbReference type="PANTHER" id="PTHR44858:SF1">
    <property type="entry name" value="UDP-N-ACETYLGLUCOSAMINE--PEPTIDE N-ACETYLGLUCOSAMINYLTRANSFERASE SPINDLY-RELATED"/>
    <property type="match status" value="1"/>
</dbReference>
<evidence type="ECO:0000256" key="2">
    <source>
        <dbReference type="ARBA" id="ARBA00022803"/>
    </source>
</evidence>
<dbReference type="Gene3D" id="1.25.40.10">
    <property type="entry name" value="Tetratricopeptide repeat domain"/>
    <property type="match status" value="4"/>
</dbReference>
<dbReference type="SMART" id="SM00028">
    <property type="entry name" value="TPR"/>
    <property type="match status" value="7"/>
</dbReference>
<dbReference type="PROSITE" id="PS50005">
    <property type="entry name" value="TPR"/>
    <property type="match status" value="4"/>
</dbReference>
<evidence type="ECO:0000256" key="3">
    <source>
        <dbReference type="PROSITE-ProRule" id="PRU00339"/>
    </source>
</evidence>
<feature type="repeat" description="TPR" evidence="3">
    <location>
        <begin position="523"/>
        <end position="556"/>
    </location>
</feature>
<dbReference type="EMBL" id="CP126980">
    <property type="protein sequence ID" value="WIM93595.1"/>
    <property type="molecule type" value="Genomic_DNA"/>
</dbReference>
<dbReference type="InterPro" id="IPR011990">
    <property type="entry name" value="TPR-like_helical_dom_sf"/>
</dbReference>
<dbReference type="Pfam" id="PF13432">
    <property type="entry name" value="TPR_16"/>
    <property type="match status" value="2"/>
</dbReference>
<protein>
    <submittedName>
        <fullName evidence="4">Tetratricopeptide repeat protein</fullName>
    </submittedName>
</protein>
<dbReference type="Pfam" id="PF13371">
    <property type="entry name" value="TPR_9"/>
    <property type="match status" value="1"/>
</dbReference>
<dbReference type="Proteomes" id="UP001240150">
    <property type="component" value="Chromosome"/>
</dbReference>
<organism evidence="4 5">
    <name type="scientific">Actinoplanes oblitus</name>
    <dbReference type="NCBI Taxonomy" id="3040509"/>
    <lineage>
        <taxon>Bacteria</taxon>
        <taxon>Bacillati</taxon>
        <taxon>Actinomycetota</taxon>
        <taxon>Actinomycetes</taxon>
        <taxon>Micromonosporales</taxon>
        <taxon>Micromonosporaceae</taxon>
        <taxon>Actinoplanes</taxon>
    </lineage>
</organism>
<keyword evidence="5" id="KW-1185">Reference proteome</keyword>
<gene>
    <name evidence="4" type="ORF">ACTOB_005578</name>
</gene>
<accession>A0ABY8W707</accession>
<keyword evidence="1" id="KW-0677">Repeat</keyword>
<keyword evidence="2 3" id="KW-0802">TPR repeat</keyword>
<evidence type="ECO:0000256" key="1">
    <source>
        <dbReference type="ARBA" id="ARBA00022737"/>
    </source>
</evidence>
<feature type="repeat" description="TPR" evidence="3">
    <location>
        <begin position="455"/>
        <end position="488"/>
    </location>
</feature>
<sequence length="637" mass="70260">MRSKKMKLLTPPVNAHRRLRGPYTMAGTILRAIVPEAPPDLVAAHAIEILSAAPELHGLVPAAPETLTGLAVPAERTRYYSRLRTRRLAHGLTEFLRDLTGRIGPRTLVIENADQADPTDVELLTVMRRRLDPSALALVVRTGAASGAGDAKAYVAGDCLAEDPATLAAYLALDPDERRRLHDRRADDLERAGEVSLRLGAIPYHRERGTDPAVHAVAALRFAVDHCSVMGFYDATIDLAERARRLVGWDQPELRYLFITSRLTTALAVLERPAEAEALYQEARTNSVVPAVHMGAAYATGMLYTRHYEPDHRDQALARGWVNQAVAIASVLDNPRERVFQSVFMRNGLALVEVHDGNLPEALRLVDDCIARMDAFFEPGEHRLHRSVLRYNRGQVNVALGRIEDALADYTAVIEADPNWPEYHFDRANLLRRLDRDDEALAEYETVMALSPAFHEAYYNRGDLRAARGDTDGALADFDYVLELDPDFVDAYVNRAALRLERGDLDAAMCDVRAGLAREPGNPHLHVIAGSVRAERGQYRAALASFDHAVEADPDLVTARSGRAAAALELGRTEVAEADLDHAVGLAPDDPALRYNRAYLYRRAGRWERALADLDVAAALAPDDPDVRLARAELAGR</sequence>